<proteinExistence type="predicted"/>
<name>A0A6S7JXE6_PARCT</name>
<dbReference type="EMBL" id="CACRXK020011074">
    <property type="protein sequence ID" value="CAB4020681.1"/>
    <property type="molecule type" value="Genomic_DNA"/>
</dbReference>
<sequence>MIGFEISLIKTSVAKDLKLKGKDVVVTLIKVGCQEEELHIKVYRVTVQSLENQSCHTIEAIAIPSDNDEISFVKIDELTTKFGLSRGDIGRGTGDTDPYWRNEKSRKSCGTPFPSRLGDPWCYSNSKPVNNLKPAE</sequence>
<comment type="caution">
    <text evidence="1">The sequence shown here is derived from an EMBL/GenBank/DDBJ whole genome shotgun (WGS) entry which is preliminary data.</text>
</comment>
<keyword evidence="2" id="KW-1185">Reference proteome</keyword>
<evidence type="ECO:0000313" key="2">
    <source>
        <dbReference type="Proteomes" id="UP001152795"/>
    </source>
</evidence>
<gene>
    <name evidence="1" type="ORF">PACLA_8A000174</name>
</gene>
<evidence type="ECO:0000313" key="1">
    <source>
        <dbReference type="EMBL" id="CAB4020681.1"/>
    </source>
</evidence>
<dbReference type="Proteomes" id="UP001152795">
    <property type="component" value="Unassembled WGS sequence"/>
</dbReference>
<dbReference type="AlphaFoldDB" id="A0A6S7JXE6"/>
<accession>A0A6S7JXE6</accession>
<organism evidence="1 2">
    <name type="scientific">Paramuricea clavata</name>
    <name type="common">Red gorgonian</name>
    <name type="synonym">Violescent sea-whip</name>
    <dbReference type="NCBI Taxonomy" id="317549"/>
    <lineage>
        <taxon>Eukaryota</taxon>
        <taxon>Metazoa</taxon>
        <taxon>Cnidaria</taxon>
        <taxon>Anthozoa</taxon>
        <taxon>Octocorallia</taxon>
        <taxon>Malacalcyonacea</taxon>
        <taxon>Plexauridae</taxon>
        <taxon>Paramuricea</taxon>
    </lineage>
</organism>
<protein>
    <submittedName>
        <fullName evidence="1">Uncharacterized protein</fullName>
    </submittedName>
</protein>
<reference evidence="1" key="1">
    <citation type="submission" date="2020-04" db="EMBL/GenBank/DDBJ databases">
        <authorList>
            <person name="Alioto T."/>
            <person name="Alioto T."/>
            <person name="Gomez Garrido J."/>
        </authorList>
    </citation>
    <scope>NUCLEOTIDE SEQUENCE</scope>
    <source>
        <strain evidence="1">A484AB</strain>
    </source>
</reference>